<dbReference type="AlphaFoldDB" id="A0A652YPY3"/>
<dbReference type="Pfam" id="PF00561">
    <property type="entry name" value="Abhydrolase_1"/>
    <property type="match status" value="1"/>
</dbReference>
<accession>A0A652YPY3</accession>
<evidence type="ECO:0000256" key="1">
    <source>
        <dbReference type="ARBA" id="ARBA00022801"/>
    </source>
</evidence>
<dbReference type="EMBL" id="VNIQ01000004">
    <property type="protein sequence ID" value="TYQ04179.1"/>
    <property type="molecule type" value="Genomic_DNA"/>
</dbReference>
<sequence length="310" mass="34947">MSAPDPSTVRFDGPWIHRDIHANGIRFHVVEVGDADPDAPLVVLLHGFADFWWSWRHQLTALSTQGFRVVAIDLRGYGDSDKPPRGYDGWTLAGDVAGLIRAMGFGKATLIGHADGGLVCWATAILHPRLVRSIALVSSPHPHALKQSVLRDRYQRKALFPSFLANQLPFRPERRLTADNGAEVERLVRSRSGPAWPEQAEFGDVVSKLRSAIRIPGVAHSTLEYQRWAFRSQLRTEGRRFMRLMDQTLHIPILQIHGELDPYILTRTIRRGRRWAPGEQLHPVSGVGHYAHWEAPQRVNDALRDFLAAD</sequence>
<dbReference type="GO" id="GO:0016787">
    <property type="term" value="F:hydrolase activity"/>
    <property type="evidence" value="ECO:0007669"/>
    <property type="project" value="UniProtKB-KW"/>
</dbReference>
<dbReference type="PRINTS" id="PR00412">
    <property type="entry name" value="EPOXHYDRLASE"/>
</dbReference>
<name>A0A652YPY3_NOCGL</name>
<organism evidence="2">
    <name type="scientific">Nocardia globerula</name>
    <dbReference type="NCBI Taxonomy" id="1818"/>
    <lineage>
        <taxon>Bacteria</taxon>
        <taxon>Bacillati</taxon>
        <taxon>Actinomycetota</taxon>
        <taxon>Actinomycetes</taxon>
        <taxon>Mycobacteriales</taxon>
        <taxon>Nocardiaceae</taxon>
        <taxon>Nocardia</taxon>
    </lineage>
</organism>
<dbReference type="InterPro" id="IPR000073">
    <property type="entry name" value="AB_hydrolase_1"/>
</dbReference>
<gene>
    <name evidence="2" type="ORF">FNL38_104556</name>
</gene>
<dbReference type="InterPro" id="IPR029058">
    <property type="entry name" value="AB_hydrolase_fold"/>
</dbReference>
<evidence type="ECO:0000313" key="2">
    <source>
        <dbReference type="EMBL" id="TYQ04179.1"/>
    </source>
</evidence>
<protein>
    <submittedName>
        <fullName evidence="2">Pimeloyl-ACP methyl ester carboxylesterase</fullName>
    </submittedName>
</protein>
<keyword evidence="1" id="KW-0378">Hydrolase</keyword>
<proteinExistence type="predicted"/>
<dbReference type="SUPFAM" id="SSF53474">
    <property type="entry name" value="alpha/beta-Hydrolases"/>
    <property type="match status" value="1"/>
</dbReference>
<dbReference type="PRINTS" id="PR00111">
    <property type="entry name" value="ABHYDROLASE"/>
</dbReference>
<reference evidence="2" key="1">
    <citation type="submission" date="2019-07" db="EMBL/GenBank/DDBJ databases">
        <title>Genomic Encyclopedia of Type Strains, Phase IV (KMG-IV): sequencing the most valuable type-strain genomes for metagenomic binning, comparative biology and taxonomic classification.</title>
        <authorList>
            <person name="Goeker M."/>
        </authorList>
    </citation>
    <scope>NUCLEOTIDE SEQUENCE</scope>
    <source>
        <strain evidence="2">DSM 44596</strain>
    </source>
</reference>
<comment type="caution">
    <text evidence="2">The sequence shown here is derived from an EMBL/GenBank/DDBJ whole genome shotgun (WGS) entry which is preliminary data.</text>
</comment>
<dbReference type="PANTHER" id="PTHR43329">
    <property type="entry name" value="EPOXIDE HYDROLASE"/>
    <property type="match status" value="1"/>
</dbReference>
<dbReference type="Gene3D" id="3.40.50.1820">
    <property type="entry name" value="alpha/beta hydrolase"/>
    <property type="match status" value="1"/>
</dbReference>
<dbReference type="InterPro" id="IPR000639">
    <property type="entry name" value="Epox_hydrolase-like"/>
</dbReference>